<evidence type="ECO:0000256" key="13">
    <source>
        <dbReference type="ARBA" id="ARBA00059679"/>
    </source>
</evidence>
<keyword evidence="9 15" id="KW-0862">Zinc</keyword>
<name>G8Y4V7_PICSO</name>
<evidence type="ECO:0000256" key="16">
    <source>
        <dbReference type="SAM" id="Coils"/>
    </source>
</evidence>
<dbReference type="InterPro" id="IPR013956">
    <property type="entry name" value="E3_ubiquit_lig_Bre1"/>
</dbReference>
<dbReference type="eggNOG" id="KOG0978">
    <property type="taxonomic scope" value="Eukaryota"/>
</dbReference>
<evidence type="ECO:0000256" key="11">
    <source>
        <dbReference type="ARBA" id="ARBA00023054"/>
    </source>
</evidence>
<dbReference type="Pfam" id="PF13920">
    <property type="entry name" value="zf-C3HC4_3"/>
    <property type="match status" value="1"/>
</dbReference>
<evidence type="ECO:0000256" key="12">
    <source>
        <dbReference type="ARBA" id="ARBA00023242"/>
    </source>
</evidence>
<evidence type="ECO:0000256" key="6">
    <source>
        <dbReference type="ARBA" id="ARBA00022723"/>
    </source>
</evidence>
<evidence type="ECO:0000256" key="2">
    <source>
        <dbReference type="ARBA" id="ARBA00004123"/>
    </source>
</evidence>
<dbReference type="Gene3D" id="3.30.40.10">
    <property type="entry name" value="Zinc/RING finger domain, C3HC4 (zinc finger)"/>
    <property type="match status" value="1"/>
</dbReference>
<evidence type="ECO:0000313" key="20">
    <source>
        <dbReference type="Proteomes" id="UP000005222"/>
    </source>
</evidence>
<feature type="region of interest" description="Disordered" evidence="17">
    <location>
        <begin position="204"/>
        <end position="241"/>
    </location>
</feature>
<feature type="region of interest" description="Disordered" evidence="17">
    <location>
        <begin position="1"/>
        <end position="29"/>
    </location>
</feature>
<dbReference type="InterPro" id="IPR001841">
    <property type="entry name" value="Znf_RING"/>
</dbReference>
<keyword evidence="7 14" id="KW-0863">Zinc-finger</keyword>
<comment type="similarity">
    <text evidence="4 15">Belongs to the BRE1 family.</text>
</comment>
<feature type="coiled-coil region" evidence="16">
    <location>
        <begin position="147"/>
        <end position="202"/>
    </location>
</feature>
<dbReference type="EMBL" id="FO082047">
    <property type="protein sequence ID" value="CCE85725.1"/>
    <property type="molecule type" value="Genomic_DNA"/>
</dbReference>
<dbReference type="GO" id="GO:0016567">
    <property type="term" value="P:protein ubiquitination"/>
    <property type="evidence" value="ECO:0007669"/>
    <property type="project" value="UniProtKB-UniRule"/>
</dbReference>
<dbReference type="FunCoup" id="G8Y4V7">
    <property type="interactions" value="1534"/>
</dbReference>
<dbReference type="PANTHER" id="PTHR23163">
    <property type="entry name" value="RING FINGER PROTEIN-RELATED"/>
    <property type="match status" value="1"/>
</dbReference>
<dbReference type="GO" id="GO:0033503">
    <property type="term" value="C:HULC complex"/>
    <property type="evidence" value="ECO:0007669"/>
    <property type="project" value="TreeGrafter"/>
</dbReference>
<reference evidence="19 20" key="1">
    <citation type="journal article" date="2012" name="G3 (Bethesda)">
        <title>Pichia sorbitophila, an interspecies yeast hybrid reveals early steps of genome resolution following polyploidization.</title>
        <authorList>
            <person name="Leh Louis V."/>
            <person name="Despons L."/>
            <person name="Friedrich A."/>
            <person name="Martin T."/>
            <person name="Durrens P."/>
            <person name="Casaregola S."/>
            <person name="Neuveglise C."/>
            <person name="Fairhead C."/>
            <person name="Marck C."/>
            <person name="Cruz J.A."/>
            <person name="Straub M.L."/>
            <person name="Kugler V."/>
            <person name="Sacerdot C."/>
            <person name="Uzunov Z."/>
            <person name="Thierry A."/>
            <person name="Weiss S."/>
            <person name="Bleykasten C."/>
            <person name="De Montigny J."/>
            <person name="Jacques N."/>
            <person name="Jung P."/>
            <person name="Lemaire M."/>
            <person name="Mallet S."/>
            <person name="Morel G."/>
            <person name="Richard G.F."/>
            <person name="Sarkar A."/>
            <person name="Savel G."/>
            <person name="Schacherer J."/>
            <person name="Seret M.L."/>
            <person name="Talla E."/>
            <person name="Samson G."/>
            <person name="Jubin C."/>
            <person name="Poulain J."/>
            <person name="Vacherie B."/>
            <person name="Barbe V."/>
            <person name="Pelletier E."/>
            <person name="Sherman D.J."/>
            <person name="Westhof E."/>
            <person name="Weissenbach J."/>
            <person name="Baret P.V."/>
            <person name="Wincker P."/>
            <person name="Gaillardin C."/>
            <person name="Dujon B."/>
            <person name="Souciet J.L."/>
        </authorList>
    </citation>
    <scope>NUCLEOTIDE SEQUENCE [LARGE SCALE GENOMIC DNA]</scope>
    <source>
        <strain evidence="20">ATCC MYA-4447 / BCRC 22081 / CBS 7064 / NBRC 10061 / NRRL Y-12695</strain>
    </source>
</reference>
<feature type="coiled-coil region" evidence="16">
    <location>
        <begin position="488"/>
        <end position="518"/>
    </location>
</feature>
<dbReference type="Pfam" id="PF08647">
    <property type="entry name" value="BRE1"/>
    <property type="match status" value="1"/>
</dbReference>
<dbReference type="AlphaFoldDB" id="G8Y4V7"/>
<gene>
    <name evidence="19" type="primary">Piso0_005347</name>
    <name evidence="19" type="ORF">GNLVRS01_PISO0M12838g</name>
</gene>
<keyword evidence="20" id="KW-1185">Reference proteome</keyword>
<evidence type="ECO:0000256" key="7">
    <source>
        <dbReference type="ARBA" id="ARBA00022771"/>
    </source>
</evidence>
<dbReference type="GO" id="GO:0006950">
    <property type="term" value="P:response to stress"/>
    <property type="evidence" value="ECO:0007669"/>
    <property type="project" value="UniProtKB-ARBA"/>
</dbReference>
<keyword evidence="8 15" id="KW-0833">Ubl conjugation pathway</keyword>
<keyword evidence="12 15" id="KW-0539">Nucleus</keyword>
<dbReference type="PANTHER" id="PTHR23163:SF0">
    <property type="entry name" value="E3 UBIQUITIN-PROTEIN LIGASE BRE1"/>
    <property type="match status" value="1"/>
</dbReference>
<dbReference type="Pfam" id="PF26095">
    <property type="entry name" value="CC_Bre1"/>
    <property type="match status" value="1"/>
</dbReference>
<evidence type="ECO:0000256" key="4">
    <source>
        <dbReference type="ARBA" id="ARBA00005555"/>
    </source>
</evidence>
<evidence type="ECO:0000256" key="14">
    <source>
        <dbReference type="PROSITE-ProRule" id="PRU00175"/>
    </source>
</evidence>
<dbReference type="InterPro" id="IPR013083">
    <property type="entry name" value="Znf_RING/FYVE/PHD"/>
</dbReference>
<evidence type="ECO:0000256" key="17">
    <source>
        <dbReference type="SAM" id="MobiDB-lite"/>
    </source>
</evidence>
<feature type="compositionally biased region" description="Basic and acidic residues" evidence="17">
    <location>
        <begin position="1"/>
        <end position="26"/>
    </location>
</feature>
<dbReference type="GO" id="GO:0061630">
    <property type="term" value="F:ubiquitin protein ligase activity"/>
    <property type="evidence" value="ECO:0007669"/>
    <property type="project" value="UniProtKB-EC"/>
</dbReference>
<dbReference type="SMART" id="SM00184">
    <property type="entry name" value="RING"/>
    <property type="match status" value="1"/>
</dbReference>
<comment type="catalytic activity">
    <reaction evidence="1 15">
        <text>S-ubiquitinyl-[E2 ubiquitin-conjugating enzyme]-L-cysteine + [acceptor protein]-L-lysine = [E2 ubiquitin-conjugating enzyme]-L-cysteine + N(6)-ubiquitinyl-[acceptor protein]-L-lysine.</text>
        <dbReference type="EC" id="2.3.2.27"/>
    </reaction>
</comment>
<dbReference type="GO" id="GO:0008270">
    <property type="term" value="F:zinc ion binding"/>
    <property type="evidence" value="ECO:0007669"/>
    <property type="project" value="UniProtKB-KW"/>
</dbReference>
<comment type="function">
    <text evidence="13">E3 ubiquitin-protein ligase that mediates monoubiquitination of histone H2B to form H2BK123ub1. H2BK123ub1 gives a specific tag for epigenetic transcriptional activation and is also a prerequisite for H3K4me and H3K79me formation.</text>
</comment>
<comment type="subcellular location">
    <subcellularLocation>
        <location evidence="2 15">Nucleus</location>
    </subcellularLocation>
</comment>
<keyword evidence="11 15" id="KW-0175">Coiled coil</keyword>
<evidence type="ECO:0000256" key="3">
    <source>
        <dbReference type="ARBA" id="ARBA00004906"/>
    </source>
</evidence>
<dbReference type="PROSITE" id="PS50089">
    <property type="entry name" value="ZF_RING_2"/>
    <property type="match status" value="1"/>
</dbReference>
<dbReference type="CDD" id="cd16499">
    <property type="entry name" value="RING-HC_Bre1-like"/>
    <property type="match status" value="1"/>
</dbReference>
<proteinExistence type="inferred from homology"/>
<feature type="coiled-coil region" evidence="16">
    <location>
        <begin position="544"/>
        <end position="613"/>
    </location>
</feature>
<accession>G8Y4V7</accession>
<dbReference type="InterPro" id="IPR058643">
    <property type="entry name" value="BRE1-like_CC"/>
</dbReference>
<feature type="domain" description="RING-type" evidence="18">
    <location>
        <begin position="635"/>
        <end position="674"/>
    </location>
</feature>
<dbReference type="OMA" id="YRQMQEY"/>
<evidence type="ECO:0000256" key="9">
    <source>
        <dbReference type="ARBA" id="ARBA00022833"/>
    </source>
</evidence>
<organism evidence="19 20">
    <name type="scientific">Pichia sorbitophila (strain ATCC MYA-4447 / BCRC 22081 / CBS 7064 / NBRC 10061 / NRRL Y-12695)</name>
    <name type="common">Hybrid yeast</name>
    <dbReference type="NCBI Taxonomy" id="559304"/>
    <lineage>
        <taxon>Eukaryota</taxon>
        <taxon>Fungi</taxon>
        <taxon>Dikarya</taxon>
        <taxon>Ascomycota</taxon>
        <taxon>Saccharomycotina</taxon>
        <taxon>Pichiomycetes</taxon>
        <taxon>Debaryomycetaceae</taxon>
        <taxon>Millerozyma</taxon>
    </lineage>
</organism>
<feature type="compositionally biased region" description="Basic and acidic residues" evidence="17">
    <location>
        <begin position="217"/>
        <end position="227"/>
    </location>
</feature>
<keyword evidence="10 15" id="KW-0156">Chromatin regulator</keyword>
<comment type="pathway">
    <text evidence="3 15">Protein modification; protein ubiquitination.</text>
</comment>
<protein>
    <recommendedName>
        <fullName evidence="15">E3 ubiquitin protein ligase</fullName>
        <ecNumber evidence="15">2.3.2.27</ecNumber>
    </recommendedName>
</protein>
<dbReference type="InParanoid" id="G8Y4V7"/>
<keyword evidence="5 15" id="KW-0808">Transferase</keyword>
<dbReference type="SUPFAM" id="SSF57850">
    <property type="entry name" value="RING/U-box"/>
    <property type="match status" value="1"/>
</dbReference>
<dbReference type="GO" id="GO:0006325">
    <property type="term" value="P:chromatin organization"/>
    <property type="evidence" value="ECO:0007669"/>
    <property type="project" value="UniProtKB-KW"/>
</dbReference>
<evidence type="ECO:0000256" key="1">
    <source>
        <dbReference type="ARBA" id="ARBA00000900"/>
    </source>
</evidence>
<feature type="coiled-coil region" evidence="16">
    <location>
        <begin position="342"/>
        <end position="410"/>
    </location>
</feature>
<dbReference type="Proteomes" id="UP000005222">
    <property type="component" value="Chromosome M"/>
</dbReference>
<dbReference type="OrthoDB" id="654191at2759"/>
<dbReference type="UniPathway" id="UPA00143"/>
<dbReference type="EC" id="2.3.2.27" evidence="15"/>
<evidence type="ECO:0000256" key="5">
    <source>
        <dbReference type="ARBA" id="ARBA00022679"/>
    </source>
</evidence>
<dbReference type="HOGENOM" id="CLU_019713_2_0_1"/>
<keyword evidence="6 15" id="KW-0479">Metal-binding</keyword>
<evidence type="ECO:0000259" key="18">
    <source>
        <dbReference type="PROSITE" id="PS50089"/>
    </source>
</evidence>
<evidence type="ECO:0000313" key="19">
    <source>
        <dbReference type="EMBL" id="CCE85725.1"/>
    </source>
</evidence>
<evidence type="ECO:0000256" key="10">
    <source>
        <dbReference type="ARBA" id="ARBA00022853"/>
    </source>
</evidence>
<dbReference type="FunFam" id="3.30.40.10:FF:000414">
    <property type="entry name" value="E3 ubiquitin protein ligase"/>
    <property type="match status" value="1"/>
</dbReference>
<evidence type="ECO:0000256" key="15">
    <source>
        <dbReference type="RuleBase" id="RU365038"/>
    </source>
</evidence>
<evidence type="ECO:0000256" key="8">
    <source>
        <dbReference type="ARBA" id="ARBA00022786"/>
    </source>
</evidence>
<feature type="coiled-coil region" evidence="16">
    <location>
        <begin position="243"/>
        <end position="270"/>
    </location>
</feature>
<dbReference type="GO" id="GO:0005634">
    <property type="term" value="C:nucleus"/>
    <property type="evidence" value="ECO:0007669"/>
    <property type="project" value="UniProtKB-SubCell"/>
</dbReference>
<sequence length="687" mass="78873">MEGELEKKRVKSEDEGPIAKKPKVLDELSEEGPLTQGDVVYFKKEAIWRQMKAYKEKSRMLSRQLENVQSLYETNEKKLNVLDSWYGQVINLIKFDTRDSDLNESLLIRITNVGDSELDSTLEERRVKLLEILGPIVDNSKIPDVEKGDLLKKIEELNSEVGELKTENSTLNKLKSECASQIEDLQNQVLSLMKQIEREKSATLKRVDESMSNGAEVKQEEKPDGSSETKNGQQQDKVDSEEYEKLHIKIEELKGENELISKQLEETKTKYQDFFKENLEIKDRLDNLSESDLKNHPSYQEVLSNNQHLSQRVSELQKINDSTIQKLQDMEGARDDFKNLINKELSEECESMKVQLEKSESDLARIRTARDELLSKQSILKSELEKGASHEQLDKMNKILNERIKSLESQREGDYSDEKLNELPKEEVVKRAGMLYSEIKEIEQAFQQTREISMAKLASSTEQESLIKKLTVEKTKADQKYFASMRYKDALTAENKVLKSQLAKSQELVNKLNELEKSYNSKIQILTKSNAEFKAIKESSLQENTKFQETIKTLTARKSGLEQELSRLKSSLQDKVKESAAMEQDLSSSRLTVEKLDRKLRSTESLLKKYKSKNTSSILQEDEKQLEALRAIAKCSVCSKNWKDTVLTVCGHVFCHACTQERLAARLRRCPSCNKGFSANDLLSIHL</sequence>
<dbReference type="STRING" id="559304.G8Y4V7"/>